<dbReference type="EMBL" id="MU277264">
    <property type="protein sequence ID" value="KAI0056438.1"/>
    <property type="molecule type" value="Genomic_DNA"/>
</dbReference>
<organism evidence="1 2">
    <name type="scientific">Artomyces pyxidatus</name>
    <dbReference type="NCBI Taxonomy" id="48021"/>
    <lineage>
        <taxon>Eukaryota</taxon>
        <taxon>Fungi</taxon>
        <taxon>Dikarya</taxon>
        <taxon>Basidiomycota</taxon>
        <taxon>Agaricomycotina</taxon>
        <taxon>Agaricomycetes</taxon>
        <taxon>Russulales</taxon>
        <taxon>Auriscalpiaceae</taxon>
        <taxon>Artomyces</taxon>
    </lineage>
</organism>
<reference evidence="1" key="1">
    <citation type="submission" date="2021-03" db="EMBL/GenBank/DDBJ databases">
        <authorList>
            <consortium name="DOE Joint Genome Institute"/>
            <person name="Ahrendt S."/>
            <person name="Looney B.P."/>
            <person name="Miyauchi S."/>
            <person name="Morin E."/>
            <person name="Drula E."/>
            <person name="Courty P.E."/>
            <person name="Chicoki N."/>
            <person name="Fauchery L."/>
            <person name="Kohler A."/>
            <person name="Kuo A."/>
            <person name="Labutti K."/>
            <person name="Pangilinan J."/>
            <person name="Lipzen A."/>
            <person name="Riley R."/>
            <person name="Andreopoulos W."/>
            <person name="He G."/>
            <person name="Johnson J."/>
            <person name="Barry K.W."/>
            <person name="Grigoriev I.V."/>
            <person name="Nagy L."/>
            <person name="Hibbett D."/>
            <person name="Henrissat B."/>
            <person name="Matheny P.B."/>
            <person name="Labbe J."/>
            <person name="Martin F."/>
        </authorList>
    </citation>
    <scope>NUCLEOTIDE SEQUENCE</scope>
    <source>
        <strain evidence="1">HHB10654</strain>
    </source>
</reference>
<name>A0ACB8SKP9_9AGAM</name>
<protein>
    <submittedName>
        <fullName evidence="1">Uncharacterized protein</fullName>
    </submittedName>
</protein>
<keyword evidence="2" id="KW-1185">Reference proteome</keyword>
<comment type="caution">
    <text evidence="1">The sequence shown here is derived from an EMBL/GenBank/DDBJ whole genome shotgun (WGS) entry which is preliminary data.</text>
</comment>
<proteinExistence type="predicted"/>
<evidence type="ECO:0000313" key="2">
    <source>
        <dbReference type="Proteomes" id="UP000814140"/>
    </source>
</evidence>
<gene>
    <name evidence="1" type="ORF">BV25DRAFT_1872764</name>
</gene>
<accession>A0ACB8SKP9</accession>
<sequence length="2198" mass="246386">MSSPRAVHRGGGRSRGGRGGSGRGAHRSDGPAGPSAAPSAPLDRAPRGICDFYWSTGACRRSFDCTYRHEAKPEATTAAAVTSVAESSPDFFSTEGLASNNGSVLAAHARFTPNEAHNHIKSFLHDNYVFNGPPRMEGFSRIFASINDRNKSWAFLDMIVHGNALIRVGDVLRFTPVAVDAGTGVTSLSFQRGFFPILEYMASDLVLKSTMHENINALYTLIERNYSTIHATTRTCLQSMVDARTWDDKTRGLPASRQNTLDGVIVFKTLTTILAQFFTRFKQAIRNHPEIQIFVDDLHSWFEDWSKGVGSDIPTFKDPITSSTITVRNLTLEHIRQDIVRLKTIVDREFGIAERLRRPAPKAKVTAAERQQALVTRLAQTYDPPGTLREGQTPRHDNDFANISTIRIAPTHQELMAPISPYLPVFSPEAPHHLPARSMERHLDIQFRLLREEMISSIRQALLVLHRDLDIMWEPRARNRPRTKLEEVLRKGGGAYKTSGLNSVFFHLYTNARFAPVRAERRNFTIGLLVDSPPTGAARDPSAKKRGEYWEHSKRLQHGSLVALVLVSPGRSHIYLGTIVSSGGDIAESAKANQDEIQLRISFFDAELELMALRREPISLNNTKFAILVDNNVMFEAVRPFLETLQTVEPTSIPFSRYIAHGDQWQDMAILPPRYTRAPGFKFKLQCLASPGHTIRSLDVQDIRSVDTARRELLRSSQLDPSQVDAVIDALCRELVLIQGYSFTGKELLRVLFASNIRPIVLIAYTNHALDHMLTSVLDAKITSNIVRLGSRSTDERIAQYSLHNLEKTQGRAGLDRTLGRQYAQMKQIEEEMARIMISIQLPRVSLDELMRFLEIHYLEQAVSLTDPPFWINKLHELAAEDEAKNGEWIEAPSSKQKKQKSEEDAEVSTGIYGFWKRGQDIEFLHTPSPESATIQDPRLLFFGSLGFGGAIPPVPSLLRDIDSLMHVDNLWSMSKDERHLLSSFWEEEIRTMAYHTNLAEFEQARDRYKHACKLYKDVEDEARRRLLSKTDLIGCTTTGAAKLISLLTSIGPRVVMVEEAGQVLESHILASLVPSVEHLISIGDPKQLRPTLDTFSLSMDSASGAQLYKFDRSLMERLADSGMPMSQINVQRRMRPTISHHIRNILYPKLDDHNVVRDYPPVMGMEKDVFFFTHDHQENAEADSVSKFNLFEVNIIRDLVMYFLKQGPYNEAGDIAVLCAYFGQLQKVRAALKDLKIAVSVDERDEDQLERKGLTGEDEVGFDQVLVSKHIRLGTVDTFQGEEAKIVIVSLVRNSGAFEEGQTIGFLKSENRVNVALSRAKHGLYILGNASNLRKNATWTKVLDGMEELEQIGYGFPIVCPRHPETRNIITEPGQLAVRAPEGGCLAPCNARLPCGHTCPSVCHADLDNHRRMPCDQACTRVPCPRGHPCPRRCCEDCGDCQFPFYDVELPCGHRAKTIPCHRLETLREVKCTEKISKRLPGCEHTALVSCHQDPGLVLCQEVCRGVMTCCSRTCNTRCHECQTITHSAQPAGVNVQGRQNRSHHRSHACERLLKCQHQCGLDCSPDHECNGKCAQTCRQRCAHHKCAKHCWVPCPPCMEPCEWSCVHQSCPVLCGSICSRLPCDVPCRRILPCGHPCPSVCGEPCASQICVSCLPQDRRSDIVDFILQRSLEDIDLSLEDVSERLISLECGHTFTMETLDGHCGMANYYEIDPLGNFLGTKAPPTSYQTPPSCPTCRGPISALRYGRVTKRATLDILEQNVASTMSAALDKVSSEIEALTVGLKKAQDDAKTLAYKSPFKLEDEFNRLLVLRENKYGKEDAPLPAQSIMQSGMTTIHGLAAEEARNWIAIVRDLLQIYKKVVDVAKTRGPHVRAYEAALSTLYRLELDAIASDPARACDAPEPLAMSEVNKKIGQPPHKADTRFQVEAFFVSLELRYLLAVIGKSRIEGLPGTSNDSDVLHHKQIWRSFVKFLFESCVRDARKSFVIATKSSASRLAARASMHNLRAELEQFRFSTLCDRDDLAAKGRLDAEFRQKLAKGVTELKTHHEEYLKKAMATYLRNRPTATMQELKEERQWFTKNCHDKASKYLEEYDNLKEHILTDSGYTPLSLQEREDIVKAFGFTHRGHFYNCQNGHTFVITECGGAMQAATCPECRAPIGGSHHTLNASNTRATEFEEIAGRQGSEAAPWPWARGA</sequence>
<evidence type="ECO:0000313" key="1">
    <source>
        <dbReference type="EMBL" id="KAI0056438.1"/>
    </source>
</evidence>
<reference evidence="1" key="2">
    <citation type="journal article" date="2022" name="New Phytol.">
        <title>Evolutionary transition to the ectomycorrhizal habit in the genomes of a hyperdiverse lineage of mushroom-forming fungi.</title>
        <authorList>
            <person name="Looney B."/>
            <person name="Miyauchi S."/>
            <person name="Morin E."/>
            <person name="Drula E."/>
            <person name="Courty P.E."/>
            <person name="Kohler A."/>
            <person name="Kuo A."/>
            <person name="LaButti K."/>
            <person name="Pangilinan J."/>
            <person name="Lipzen A."/>
            <person name="Riley R."/>
            <person name="Andreopoulos W."/>
            <person name="He G."/>
            <person name="Johnson J."/>
            <person name="Nolan M."/>
            <person name="Tritt A."/>
            <person name="Barry K.W."/>
            <person name="Grigoriev I.V."/>
            <person name="Nagy L.G."/>
            <person name="Hibbett D."/>
            <person name="Henrissat B."/>
            <person name="Matheny P.B."/>
            <person name="Labbe J."/>
            <person name="Martin F.M."/>
        </authorList>
    </citation>
    <scope>NUCLEOTIDE SEQUENCE</scope>
    <source>
        <strain evidence="1">HHB10654</strain>
    </source>
</reference>
<dbReference type="Proteomes" id="UP000814140">
    <property type="component" value="Unassembled WGS sequence"/>
</dbReference>